<sequence length="73" mass="8645">MMRQFVSCHAGALVCIYVFRFRCLNGEINSTKKPIEIILIMYTRGPQLLLLNHYKINQKILESQYLTLFHNTR</sequence>
<gene>
    <name evidence="1" type="ORF">GWI33_014803</name>
</gene>
<dbReference type="AlphaFoldDB" id="A0A834M8R3"/>
<dbReference type="EMBL" id="JAACXV010013769">
    <property type="protein sequence ID" value="KAF7272416.1"/>
    <property type="molecule type" value="Genomic_DNA"/>
</dbReference>
<reference evidence="1" key="1">
    <citation type="submission" date="2020-08" db="EMBL/GenBank/DDBJ databases">
        <title>Genome sequencing and assembly of the red palm weevil Rhynchophorus ferrugineus.</title>
        <authorList>
            <person name="Dias G.B."/>
            <person name="Bergman C.M."/>
            <person name="Manee M."/>
        </authorList>
    </citation>
    <scope>NUCLEOTIDE SEQUENCE</scope>
    <source>
        <strain evidence="1">AA-2017</strain>
        <tissue evidence="1">Whole larva</tissue>
    </source>
</reference>
<accession>A0A834M8R3</accession>
<dbReference type="Proteomes" id="UP000625711">
    <property type="component" value="Unassembled WGS sequence"/>
</dbReference>
<proteinExistence type="predicted"/>
<evidence type="ECO:0000313" key="2">
    <source>
        <dbReference type="Proteomes" id="UP000625711"/>
    </source>
</evidence>
<name>A0A834M8R3_RHYFE</name>
<evidence type="ECO:0000313" key="1">
    <source>
        <dbReference type="EMBL" id="KAF7272416.1"/>
    </source>
</evidence>
<keyword evidence="2" id="KW-1185">Reference proteome</keyword>
<protein>
    <submittedName>
        <fullName evidence="1">Uncharacterized protein</fullName>
    </submittedName>
</protein>
<organism evidence="1 2">
    <name type="scientific">Rhynchophorus ferrugineus</name>
    <name type="common">Red palm weevil</name>
    <name type="synonym">Curculio ferrugineus</name>
    <dbReference type="NCBI Taxonomy" id="354439"/>
    <lineage>
        <taxon>Eukaryota</taxon>
        <taxon>Metazoa</taxon>
        <taxon>Ecdysozoa</taxon>
        <taxon>Arthropoda</taxon>
        <taxon>Hexapoda</taxon>
        <taxon>Insecta</taxon>
        <taxon>Pterygota</taxon>
        <taxon>Neoptera</taxon>
        <taxon>Endopterygota</taxon>
        <taxon>Coleoptera</taxon>
        <taxon>Polyphaga</taxon>
        <taxon>Cucujiformia</taxon>
        <taxon>Curculionidae</taxon>
        <taxon>Dryophthorinae</taxon>
        <taxon>Rhynchophorus</taxon>
    </lineage>
</organism>
<comment type="caution">
    <text evidence="1">The sequence shown here is derived from an EMBL/GenBank/DDBJ whole genome shotgun (WGS) entry which is preliminary data.</text>
</comment>